<gene>
    <name evidence="2" type="ORF">GCM10010251_96250</name>
</gene>
<dbReference type="Proteomes" id="UP000658320">
    <property type="component" value="Unassembled WGS sequence"/>
</dbReference>
<dbReference type="AlphaFoldDB" id="A0A918L0T3"/>
<protein>
    <submittedName>
        <fullName evidence="2">Uncharacterized protein</fullName>
    </submittedName>
</protein>
<name>A0A918L0T3_9ACTN</name>
<proteinExistence type="predicted"/>
<evidence type="ECO:0000313" key="2">
    <source>
        <dbReference type="EMBL" id="GGR64403.1"/>
    </source>
</evidence>
<dbReference type="EMBL" id="BMSX01000050">
    <property type="protein sequence ID" value="GGR64403.1"/>
    <property type="molecule type" value="Genomic_DNA"/>
</dbReference>
<feature type="chain" id="PRO_5037227562" evidence="1">
    <location>
        <begin position="30"/>
        <end position="163"/>
    </location>
</feature>
<comment type="caution">
    <text evidence="2">The sequence shown here is derived from an EMBL/GenBank/DDBJ whole genome shotgun (WGS) entry which is preliminary data.</text>
</comment>
<reference evidence="2" key="1">
    <citation type="journal article" date="2014" name="Int. J. Syst. Evol. Microbiol.">
        <title>Complete genome sequence of Corynebacterium casei LMG S-19264T (=DSM 44701T), isolated from a smear-ripened cheese.</title>
        <authorList>
            <consortium name="US DOE Joint Genome Institute (JGI-PGF)"/>
            <person name="Walter F."/>
            <person name="Albersmeier A."/>
            <person name="Kalinowski J."/>
            <person name="Ruckert C."/>
        </authorList>
    </citation>
    <scope>NUCLEOTIDE SEQUENCE</scope>
    <source>
        <strain evidence="2">JCM 4346</strain>
    </source>
</reference>
<accession>A0A918L0T3</accession>
<sequence>MRLRTRTAVTLAAAASLIGLVGLAPPASASETSQGRYCTVVVERVKPGEKASRVKSRTCSDDSSTATRSSAGTLLMTWYQHARFGGDMTHVYGDYGPCDGSGYLLGTGLSRYMISSFEAYNNCDGQQAVLNDGRTTFYYGSATRYVGDRADDDIAYFKVRDAL</sequence>
<feature type="signal peptide" evidence="1">
    <location>
        <begin position="1"/>
        <end position="29"/>
    </location>
</feature>
<dbReference type="RefSeq" id="WP_189944362.1">
    <property type="nucleotide sequence ID" value="NZ_BMSX01000050.1"/>
</dbReference>
<evidence type="ECO:0000256" key="1">
    <source>
        <dbReference type="SAM" id="SignalP"/>
    </source>
</evidence>
<reference evidence="2" key="2">
    <citation type="submission" date="2020-09" db="EMBL/GenBank/DDBJ databases">
        <authorList>
            <person name="Sun Q."/>
            <person name="Ohkuma M."/>
        </authorList>
    </citation>
    <scope>NUCLEOTIDE SEQUENCE</scope>
    <source>
        <strain evidence="2">JCM 4346</strain>
    </source>
</reference>
<keyword evidence="1" id="KW-0732">Signal</keyword>
<evidence type="ECO:0000313" key="3">
    <source>
        <dbReference type="Proteomes" id="UP000658320"/>
    </source>
</evidence>
<organism evidence="2 3">
    <name type="scientific">Streptomyces aurantiogriseus</name>
    <dbReference type="NCBI Taxonomy" id="66870"/>
    <lineage>
        <taxon>Bacteria</taxon>
        <taxon>Bacillati</taxon>
        <taxon>Actinomycetota</taxon>
        <taxon>Actinomycetes</taxon>
        <taxon>Kitasatosporales</taxon>
        <taxon>Streptomycetaceae</taxon>
        <taxon>Streptomyces</taxon>
    </lineage>
</organism>
<keyword evidence="3" id="KW-1185">Reference proteome</keyword>